<dbReference type="Pfam" id="PF03184">
    <property type="entry name" value="DDE_1"/>
    <property type="match status" value="1"/>
</dbReference>
<dbReference type="VEuPathDB" id="FungiDB:H257_09828"/>
<feature type="domain" description="DDE-1" evidence="1">
    <location>
        <begin position="209"/>
        <end position="306"/>
    </location>
</feature>
<organism evidence="2 3">
    <name type="scientific">Aphanomyces astaci</name>
    <name type="common">Crayfish plague agent</name>
    <dbReference type="NCBI Taxonomy" id="112090"/>
    <lineage>
        <taxon>Eukaryota</taxon>
        <taxon>Sar</taxon>
        <taxon>Stramenopiles</taxon>
        <taxon>Oomycota</taxon>
        <taxon>Saprolegniomycetes</taxon>
        <taxon>Saprolegniales</taxon>
        <taxon>Verrucalvaceae</taxon>
        <taxon>Aphanomyces</taxon>
    </lineage>
</organism>
<accession>A0A3R6ZNU2</accession>
<evidence type="ECO:0000313" key="3">
    <source>
        <dbReference type="Proteomes" id="UP000283543"/>
    </source>
</evidence>
<evidence type="ECO:0000313" key="2">
    <source>
        <dbReference type="EMBL" id="RHY72398.1"/>
    </source>
</evidence>
<comment type="caution">
    <text evidence="2">The sequence shown here is derived from an EMBL/GenBank/DDBJ whole genome shotgun (WGS) entry which is preliminary data.</text>
</comment>
<gene>
    <name evidence="2" type="ORF">DYB34_013113</name>
</gene>
<sequence length="372" mass="42999">MRRRTQYPISTKLEAIGLLESMSCREVARVLKVPRRTVRSWLAERLELLAYDGNKKNNKLEPGGRYKEFPDPPGLVEFITHVRDNERVLTTTDMITWIKVNQREWLFNYLATKKPDAAYNSLLKLLQRFCKCHGFSRQRPTKNKLKKTVPAEVAAEFTGDFHHEYASYFMDCVFNVDEPGMYYDLPPSYIWEVRGGSSKLSAGEKHSMRMTAVLTVRADGTKLPLMFIMRGTPGGRIESSEFPTFPCEHYYAVQTKAWMYGRVWAQYLQEVLGESIEEPSVVLMDNFEGHVSAPSYKIMYEEVVMAPFKRNLSNLWLLEEQIIGDDPYSLTAQQKRMAMVQRPISAWDLVSEDVVRRSFEKAIPAPEHNANQ</sequence>
<dbReference type="GO" id="GO:0003676">
    <property type="term" value="F:nucleic acid binding"/>
    <property type="evidence" value="ECO:0007669"/>
    <property type="project" value="InterPro"/>
</dbReference>
<dbReference type="Pfam" id="PF13384">
    <property type="entry name" value="HTH_23"/>
    <property type="match status" value="1"/>
</dbReference>
<protein>
    <recommendedName>
        <fullName evidence="1">DDE-1 domain-containing protein</fullName>
    </recommendedName>
</protein>
<dbReference type="InterPro" id="IPR004875">
    <property type="entry name" value="DDE_SF_endonuclease_dom"/>
</dbReference>
<reference evidence="2 3" key="1">
    <citation type="submission" date="2018-08" db="EMBL/GenBank/DDBJ databases">
        <title>Aphanomyces genome sequencing and annotation.</title>
        <authorList>
            <person name="Minardi D."/>
            <person name="Oidtmann B."/>
            <person name="Van Der Giezen M."/>
            <person name="Studholme D.J."/>
        </authorList>
    </citation>
    <scope>NUCLEOTIDE SEQUENCE [LARGE SCALE GENOMIC DNA]</scope>
    <source>
        <strain evidence="2 3">Si</strain>
    </source>
</reference>
<name>A0A3R6ZNU2_APHAT</name>
<dbReference type="EMBL" id="QUTB01002520">
    <property type="protein sequence ID" value="RHY72398.1"/>
    <property type="molecule type" value="Genomic_DNA"/>
</dbReference>
<proteinExistence type="predicted"/>
<evidence type="ECO:0000259" key="1">
    <source>
        <dbReference type="Pfam" id="PF03184"/>
    </source>
</evidence>
<dbReference type="AlphaFoldDB" id="A0A3R6ZNU2"/>
<dbReference type="Proteomes" id="UP000283543">
    <property type="component" value="Unassembled WGS sequence"/>
</dbReference>